<dbReference type="SUPFAM" id="SSF50022">
    <property type="entry name" value="ISP domain"/>
    <property type="match status" value="1"/>
</dbReference>
<evidence type="ECO:0000256" key="6">
    <source>
        <dbReference type="ARBA" id="ARBA00023014"/>
    </source>
</evidence>
<dbReference type="InterPro" id="IPR036922">
    <property type="entry name" value="Rieske_2Fe-2S_sf"/>
</dbReference>
<dbReference type="PANTHER" id="PTHR43756">
    <property type="entry name" value="CHOLINE MONOOXYGENASE, CHLOROPLASTIC"/>
    <property type="match status" value="1"/>
</dbReference>
<dbReference type="GO" id="GO:0051537">
    <property type="term" value="F:2 iron, 2 sulfur cluster binding"/>
    <property type="evidence" value="ECO:0007669"/>
    <property type="project" value="UniProtKB-KW"/>
</dbReference>
<sequence>MPRDEPALRQPRLEGFNPDPERSYTLSAPYYRDADVLARERDAIFFKSWIFIGHSEKVAKVGDYFTVPLFDQNILVIRAKDQRIRAFFNVCSHRAHELLQGEGNAKVITCPYHAWSYHADGSLRSARGSEKVAGFDKNEFCLKEVRIETFLGFLFINLDSTAAPLAVQSGELADEIRRYVPDVETLTFSRRLTYDVKANWKNVVDNYLECYHCPPAHPAFVDLIDIKKYQSITHGIYSTHIAPMTGGDNKAYKFDATQANASKHFSGWYLWPNITLNTFPGCRNLSVLQIMPTGPETCREYWDFYFAAPEATAEEQASVDYVDAVLQPEDIGLVESVQRGLRSRGYHQGRYIVDADRSDISEHALHHFHSLVLNALGD</sequence>
<dbReference type="InterPro" id="IPR017941">
    <property type="entry name" value="Rieske_2Fe-2S"/>
</dbReference>
<evidence type="ECO:0000256" key="7">
    <source>
        <dbReference type="ARBA" id="ARBA00023027"/>
    </source>
</evidence>
<name>A0A5J6MPC5_9PROT</name>
<feature type="domain" description="Rieske" evidence="9">
    <location>
        <begin position="49"/>
        <end position="156"/>
    </location>
</feature>
<keyword evidence="2" id="KW-0001">2Fe-2S</keyword>
<evidence type="ECO:0000256" key="1">
    <source>
        <dbReference type="ARBA" id="ARBA00001962"/>
    </source>
</evidence>
<dbReference type="InterPro" id="IPR015879">
    <property type="entry name" value="Ring_hydroxy_dOase_asu_C_dom"/>
</dbReference>
<dbReference type="Pfam" id="PF00355">
    <property type="entry name" value="Rieske"/>
    <property type="match status" value="1"/>
</dbReference>
<keyword evidence="6" id="KW-0411">Iron-sulfur</keyword>
<dbReference type="Proteomes" id="UP000326202">
    <property type="component" value="Chromosome"/>
</dbReference>
<dbReference type="Pfam" id="PF00848">
    <property type="entry name" value="Ring_hydroxyl_A"/>
    <property type="match status" value="1"/>
</dbReference>
<accession>A0A5J6MPC5</accession>
<comment type="cofactor">
    <cofactor evidence="1">
        <name>Fe cation</name>
        <dbReference type="ChEBI" id="CHEBI:24875"/>
    </cofactor>
</comment>
<dbReference type="Gene3D" id="2.102.10.10">
    <property type="entry name" value="Rieske [2Fe-2S] iron-sulphur domain"/>
    <property type="match status" value="1"/>
</dbReference>
<evidence type="ECO:0000256" key="4">
    <source>
        <dbReference type="ARBA" id="ARBA00023002"/>
    </source>
</evidence>
<dbReference type="PROSITE" id="PS00570">
    <property type="entry name" value="RING_HYDROXYL_ALPHA"/>
    <property type="match status" value="1"/>
</dbReference>
<dbReference type="PANTHER" id="PTHR43756:SF5">
    <property type="entry name" value="CHOLINE MONOOXYGENASE, CHLOROPLASTIC"/>
    <property type="match status" value="1"/>
</dbReference>
<dbReference type="EMBL" id="CP042906">
    <property type="protein sequence ID" value="QEX19418.1"/>
    <property type="molecule type" value="Genomic_DNA"/>
</dbReference>
<dbReference type="CDD" id="cd08886">
    <property type="entry name" value="RHO_alpha_C_2"/>
    <property type="match status" value="1"/>
</dbReference>
<organism evidence="10 11">
    <name type="scientific">Hypericibacter terrae</name>
    <dbReference type="NCBI Taxonomy" id="2602015"/>
    <lineage>
        <taxon>Bacteria</taxon>
        <taxon>Pseudomonadati</taxon>
        <taxon>Pseudomonadota</taxon>
        <taxon>Alphaproteobacteria</taxon>
        <taxon>Rhodospirillales</taxon>
        <taxon>Dongiaceae</taxon>
        <taxon>Hypericibacter</taxon>
    </lineage>
</organism>
<evidence type="ECO:0000256" key="2">
    <source>
        <dbReference type="ARBA" id="ARBA00022714"/>
    </source>
</evidence>
<keyword evidence="11" id="KW-1185">Reference proteome</keyword>
<dbReference type="InterPro" id="IPR001663">
    <property type="entry name" value="Rng_hydr_dOase-A"/>
</dbReference>
<keyword evidence="7" id="KW-0520">NAD</keyword>
<evidence type="ECO:0000313" key="10">
    <source>
        <dbReference type="EMBL" id="QEX19418.1"/>
    </source>
</evidence>
<dbReference type="SUPFAM" id="SSF55961">
    <property type="entry name" value="Bet v1-like"/>
    <property type="match status" value="1"/>
</dbReference>
<dbReference type="Gene3D" id="3.90.380.10">
    <property type="entry name" value="Naphthalene 1,2-dioxygenase Alpha Subunit, Chain A, domain 1"/>
    <property type="match status" value="1"/>
</dbReference>
<keyword evidence="4" id="KW-0560">Oxidoreductase</keyword>
<dbReference type="InterPro" id="IPR015881">
    <property type="entry name" value="ARHD_Rieske_2Fe_2S"/>
</dbReference>
<keyword evidence="3" id="KW-0479">Metal-binding</keyword>
<proteinExistence type="predicted"/>
<dbReference type="OrthoDB" id="7456916at2"/>
<dbReference type="RefSeq" id="WP_151179483.1">
    <property type="nucleotide sequence ID" value="NZ_CP042906.1"/>
</dbReference>
<protein>
    <submittedName>
        <fullName evidence="10">Ring-hydroxylating oxygenase subunit alpha</fullName>
    </submittedName>
</protein>
<dbReference type="CDD" id="cd03469">
    <property type="entry name" value="Rieske_RO_Alpha_N"/>
    <property type="match status" value="1"/>
</dbReference>
<evidence type="ECO:0000256" key="8">
    <source>
        <dbReference type="SAM" id="MobiDB-lite"/>
    </source>
</evidence>
<evidence type="ECO:0000259" key="9">
    <source>
        <dbReference type="PROSITE" id="PS51296"/>
    </source>
</evidence>
<dbReference type="GO" id="GO:0016491">
    <property type="term" value="F:oxidoreductase activity"/>
    <property type="evidence" value="ECO:0007669"/>
    <property type="project" value="UniProtKB-KW"/>
</dbReference>
<feature type="region of interest" description="Disordered" evidence="8">
    <location>
        <begin position="1"/>
        <end position="20"/>
    </location>
</feature>
<dbReference type="KEGG" id="htq:FRZ44_47310"/>
<evidence type="ECO:0000256" key="3">
    <source>
        <dbReference type="ARBA" id="ARBA00022723"/>
    </source>
</evidence>
<gene>
    <name evidence="10" type="primary">yeaW</name>
    <name evidence="10" type="ORF">FRZ44_47310</name>
</gene>
<dbReference type="GO" id="GO:0005506">
    <property type="term" value="F:iron ion binding"/>
    <property type="evidence" value="ECO:0007669"/>
    <property type="project" value="InterPro"/>
</dbReference>
<dbReference type="PROSITE" id="PS51296">
    <property type="entry name" value="RIESKE"/>
    <property type="match status" value="1"/>
</dbReference>
<evidence type="ECO:0000313" key="11">
    <source>
        <dbReference type="Proteomes" id="UP000326202"/>
    </source>
</evidence>
<keyword evidence="5" id="KW-0408">Iron</keyword>
<dbReference type="AlphaFoldDB" id="A0A5J6MPC5"/>
<evidence type="ECO:0000256" key="5">
    <source>
        <dbReference type="ARBA" id="ARBA00023004"/>
    </source>
</evidence>
<dbReference type="PRINTS" id="PR00090">
    <property type="entry name" value="RNGDIOXGNASE"/>
</dbReference>
<reference evidence="10 11" key="1">
    <citation type="submission" date="2019-08" db="EMBL/GenBank/DDBJ databases">
        <title>Hyperibacter terrae gen. nov., sp. nov. and Hyperibacter viscosus sp. nov., two new members in the family Rhodospirillaceae isolated from the rhizosphere of Hypericum perforatum.</title>
        <authorList>
            <person name="Noviana Z."/>
        </authorList>
    </citation>
    <scope>NUCLEOTIDE SEQUENCE [LARGE SCALE GENOMIC DNA]</scope>
    <source>
        <strain evidence="10 11">R5913</strain>
    </source>
</reference>